<feature type="region of interest" description="Disordered" evidence="1">
    <location>
        <begin position="289"/>
        <end position="346"/>
    </location>
</feature>
<name>A0A6N7WWI3_9ACTN</name>
<keyword evidence="2" id="KW-0812">Transmembrane</keyword>
<evidence type="ECO:0000313" key="3">
    <source>
        <dbReference type="EMBL" id="MST60970.1"/>
    </source>
</evidence>
<evidence type="ECO:0000256" key="2">
    <source>
        <dbReference type="SAM" id="Phobius"/>
    </source>
</evidence>
<protein>
    <submittedName>
        <fullName evidence="3">Uncharacterized protein</fullName>
    </submittedName>
</protein>
<proteinExistence type="predicted"/>
<gene>
    <name evidence="3" type="ORF">FYJ69_08680</name>
</gene>
<organism evidence="3 4">
    <name type="scientific">Parafannyhessea umbonata</name>
    <dbReference type="NCBI Taxonomy" id="604330"/>
    <lineage>
        <taxon>Bacteria</taxon>
        <taxon>Bacillati</taxon>
        <taxon>Actinomycetota</taxon>
        <taxon>Coriobacteriia</taxon>
        <taxon>Coriobacteriales</taxon>
        <taxon>Atopobiaceae</taxon>
        <taxon>Parafannyhessea</taxon>
    </lineage>
</organism>
<feature type="compositionally biased region" description="Low complexity" evidence="1">
    <location>
        <begin position="327"/>
        <end position="346"/>
    </location>
</feature>
<dbReference type="RefSeq" id="WP_154541818.1">
    <property type="nucleotide sequence ID" value="NZ_VUND01000002.1"/>
</dbReference>
<feature type="transmembrane region" description="Helical" evidence="2">
    <location>
        <begin position="139"/>
        <end position="162"/>
    </location>
</feature>
<reference evidence="3 4" key="1">
    <citation type="submission" date="2019-08" db="EMBL/GenBank/DDBJ databases">
        <title>In-depth cultivation of the pig gut microbiome towards novel bacterial diversity and tailored functional studies.</title>
        <authorList>
            <person name="Wylensek D."/>
            <person name="Hitch T.C.A."/>
            <person name="Clavel T."/>
        </authorList>
    </citation>
    <scope>NUCLEOTIDE SEQUENCE [LARGE SCALE GENOMIC DNA]</scope>
    <source>
        <strain evidence="3 4">WB01_CNA04</strain>
    </source>
</reference>
<accession>A0A6N7WWI3</accession>
<dbReference type="AlphaFoldDB" id="A0A6N7WWI3"/>
<feature type="compositionally biased region" description="Low complexity" evidence="1">
    <location>
        <begin position="1"/>
        <end position="19"/>
    </location>
</feature>
<evidence type="ECO:0000313" key="4">
    <source>
        <dbReference type="Proteomes" id="UP000434342"/>
    </source>
</evidence>
<keyword evidence="2" id="KW-1133">Transmembrane helix</keyword>
<dbReference type="Proteomes" id="UP000434342">
    <property type="component" value="Unassembled WGS sequence"/>
</dbReference>
<keyword evidence="2" id="KW-0472">Membrane</keyword>
<feature type="region of interest" description="Disordered" evidence="1">
    <location>
        <begin position="1"/>
        <end position="43"/>
    </location>
</feature>
<dbReference type="EMBL" id="VUND01000002">
    <property type="protein sequence ID" value="MST60970.1"/>
    <property type="molecule type" value="Genomic_DNA"/>
</dbReference>
<evidence type="ECO:0000256" key="1">
    <source>
        <dbReference type="SAM" id="MobiDB-lite"/>
    </source>
</evidence>
<feature type="region of interest" description="Disordered" evidence="1">
    <location>
        <begin position="86"/>
        <end position="134"/>
    </location>
</feature>
<feature type="compositionally biased region" description="Low complexity" evidence="1">
    <location>
        <begin position="289"/>
        <end position="317"/>
    </location>
</feature>
<sequence length="346" mass="35149">MSENAGSSSARHGARHAATGSGGARVPRRGGRSTGGTHFAGATTNHYQNYSVGHDYDSDGMAEQAAPRPVLDPAATGSFKRIDASMGAKVETRSNVETLSADSTTSWRRSGYGSERRLSGAYRPQTQRREPQTHTNRKLIAGIAVAVVVVLALGGYLLGGLLRGNTAKTTKTKQVEKTVVAVDQSIRYRDATYSLRKQDDGTYAIVAAATKGEGLQVLSTVPGTPASLVLYKGTIVVPENLDGNWDVYAYTIGMGTPASAVVGSDGKAVGGSGTIKSVKLSQQGIAVTTDSGDTTSVTLSGSASAIGTKSDSKSGSKSGSGSGSGSGSDASSSAAGASDDGTATTE</sequence>
<comment type="caution">
    <text evidence="3">The sequence shown here is derived from an EMBL/GenBank/DDBJ whole genome shotgun (WGS) entry which is preliminary data.</text>
</comment>
<feature type="compositionally biased region" description="Polar residues" evidence="1">
    <location>
        <begin position="93"/>
        <end position="108"/>
    </location>
</feature>